<dbReference type="EMBL" id="JABCIY010000033">
    <property type="protein sequence ID" value="KAF7195930.1"/>
    <property type="molecule type" value="Genomic_DNA"/>
</dbReference>
<name>A0A8H6RQ52_9PEZI</name>
<accession>A0A8H6RQ52</accession>
<keyword evidence="2" id="KW-1185">Reference proteome</keyword>
<gene>
    <name evidence="1" type="ORF">HII31_02692</name>
</gene>
<protein>
    <submittedName>
        <fullName evidence="1">Uncharacterized protein</fullName>
    </submittedName>
</protein>
<proteinExistence type="predicted"/>
<organism evidence="1 2">
    <name type="scientific">Pseudocercospora fuligena</name>
    <dbReference type="NCBI Taxonomy" id="685502"/>
    <lineage>
        <taxon>Eukaryota</taxon>
        <taxon>Fungi</taxon>
        <taxon>Dikarya</taxon>
        <taxon>Ascomycota</taxon>
        <taxon>Pezizomycotina</taxon>
        <taxon>Dothideomycetes</taxon>
        <taxon>Dothideomycetidae</taxon>
        <taxon>Mycosphaerellales</taxon>
        <taxon>Mycosphaerellaceae</taxon>
        <taxon>Pseudocercospora</taxon>
    </lineage>
</organism>
<dbReference type="Proteomes" id="UP000660729">
    <property type="component" value="Unassembled WGS sequence"/>
</dbReference>
<reference evidence="1" key="1">
    <citation type="submission" date="2020-04" db="EMBL/GenBank/DDBJ databases">
        <title>Draft genome resource of the tomato pathogen Pseudocercospora fuligena.</title>
        <authorList>
            <person name="Zaccaron A."/>
        </authorList>
    </citation>
    <scope>NUCLEOTIDE SEQUENCE</scope>
    <source>
        <strain evidence="1">PF001</strain>
    </source>
</reference>
<dbReference type="AlphaFoldDB" id="A0A8H6RQ52"/>
<comment type="caution">
    <text evidence="1">The sequence shown here is derived from an EMBL/GenBank/DDBJ whole genome shotgun (WGS) entry which is preliminary data.</text>
</comment>
<evidence type="ECO:0000313" key="1">
    <source>
        <dbReference type="EMBL" id="KAF7195930.1"/>
    </source>
</evidence>
<evidence type="ECO:0000313" key="2">
    <source>
        <dbReference type="Proteomes" id="UP000660729"/>
    </source>
</evidence>
<sequence length="145" mass="16672">MTSGTGQIGDDVWKTAYRIVEQGERFRNAILQAGEQGDLQRIEGLGHRFCDIMRQAYPQGQYLDGPQMNHEIAQYARFGQEEWELDLPEELRFRQLIIGVCRRVEKARKIARTHAAAIYSPAAAHRDRLDLYDRLKAAADELDLL</sequence>